<dbReference type="SUPFAM" id="SSF46626">
    <property type="entry name" value="Cytochrome c"/>
    <property type="match status" value="1"/>
</dbReference>
<gene>
    <name evidence="9" type="ORF">DT594_13210</name>
</gene>
<evidence type="ECO:0000256" key="5">
    <source>
        <dbReference type="ARBA" id="ARBA00023004"/>
    </source>
</evidence>
<dbReference type="PANTHER" id="PTHR40942">
    <property type="match status" value="1"/>
</dbReference>
<dbReference type="PROSITE" id="PS51007">
    <property type="entry name" value="CYTC"/>
    <property type="match status" value="1"/>
</dbReference>
<evidence type="ECO:0000256" key="4">
    <source>
        <dbReference type="ARBA" id="ARBA00022982"/>
    </source>
</evidence>
<keyword evidence="4" id="KW-0249">Electron transport</keyword>
<dbReference type="Gene3D" id="1.10.760.10">
    <property type="entry name" value="Cytochrome c-like domain"/>
    <property type="match status" value="1"/>
</dbReference>
<keyword evidence="10" id="KW-1185">Reference proteome</keyword>
<organism evidence="9 10">
    <name type="scientific">Halopseudomonas laoshanensis</name>
    <dbReference type="NCBI Taxonomy" id="2268758"/>
    <lineage>
        <taxon>Bacteria</taxon>
        <taxon>Pseudomonadati</taxon>
        <taxon>Pseudomonadota</taxon>
        <taxon>Gammaproteobacteria</taxon>
        <taxon>Pseudomonadales</taxon>
        <taxon>Pseudomonadaceae</taxon>
        <taxon>Halopseudomonas</taxon>
    </lineage>
</organism>
<dbReference type="PANTHER" id="PTHR40942:SF4">
    <property type="entry name" value="CYTOCHROME C5"/>
    <property type="match status" value="1"/>
</dbReference>
<evidence type="ECO:0000256" key="7">
    <source>
        <dbReference type="SAM" id="MobiDB-lite"/>
    </source>
</evidence>
<proteinExistence type="predicted"/>
<dbReference type="InterPro" id="IPR002323">
    <property type="entry name" value="Cyt_CIE"/>
</dbReference>
<dbReference type="EMBL" id="QOVF01000003">
    <property type="protein sequence ID" value="KAA0694348.1"/>
    <property type="molecule type" value="Genomic_DNA"/>
</dbReference>
<accession>A0A7V7KWT2</accession>
<dbReference type="GO" id="GO:0009055">
    <property type="term" value="F:electron transfer activity"/>
    <property type="evidence" value="ECO:0007669"/>
    <property type="project" value="InterPro"/>
</dbReference>
<evidence type="ECO:0000313" key="10">
    <source>
        <dbReference type="Proteomes" id="UP000463138"/>
    </source>
</evidence>
<dbReference type="PRINTS" id="PR00607">
    <property type="entry name" value="CYTCHROMECIE"/>
</dbReference>
<feature type="region of interest" description="Disordered" evidence="7">
    <location>
        <begin position="1"/>
        <end position="23"/>
    </location>
</feature>
<protein>
    <submittedName>
        <fullName evidence="9">Cytochrome c5 family protein</fullName>
    </submittedName>
</protein>
<evidence type="ECO:0000256" key="3">
    <source>
        <dbReference type="ARBA" id="ARBA00022723"/>
    </source>
</evidence>
<sequence length="100" mass="9807">MAGDPCAEEAGTVASAGGGEPRSGDAVYGQYCTACHGSGILDAPKTGDTAAWEARLAAAGSMEDLTQSAIAGVGAMPPKGTCADCSDDEIMAAIQHMSGL</sequence>
<comment type="caution">
    <text evidence="9">The sequence shown here is derived from an EMBL/GenBank/DDBJ whole genome shotgun (WGS) entry which is preliminary data.</text>
</comment>
<dbReference type="InterPro" id="IPR036909">
    <property type="entry name" value="Cyt_c-like_dom_sf"/>
</dbReference>
<reference evidence="9 10" key="1">
    <citation type="submission" date="2018-07" db="EMBL/GenBank/DDBJ databases">
        <title>Pseudomonas laoshanensis sp. nov., isolated from soil.</title>
        <authorList>
            <person name="Sun J."/>
            <person name="Yu L."/>
            <person name="Wang M."/>
            <person name="Zhang C."/>
        </authorList>
    </citation>
    <scope>NUCLEOTIDE SEQUENCE [LARGE SCALE GENOMIC DNA]</scope>
    <source>
        <strain evidence="9 10">Y22</strain>
    </source>
</reference>
<dbReference type="GO" id="GO:0005506">
    <property type="term" value="F:iron ion binding"/>
    <property type="evidence" value="ECO:0007669"/>
    <property type="project" value="InterPro"/>
</dbReference>
<dbReference type="OrthoDB" id="9814708at2"/>
<evidence type="ECO:0000313" key="9">
    <source>
        <dbReference type="EMBL" id="KAA0694348.1"/>
    </source>
</evidence>
<evidence type="ECO:0000259" key="8">
    <source>
        <dbReference type="PROSITE" id="PS51007"/>
    </source>
</evidence>
<evidence type="ECO:0000256" key="2">
    <source>
        <dbReference type="ARBA" id="ARBA00022617"/>
    </source>
</evidence>
<keyword evidence="3 6" id="KW-0479">Metal-binding</keyword>
<keyword evidence="1" id="KW-0813">Transport</keyword>
<evidence type="ECO:0000256" key="6">
    <source>
        <dbReference type="PROSITE-ProRule" id="PRU00433"/>
    </source>
</evidence>
<dbReference type="AlphaFoldDB" id="A0A7V7KWT2"/>
<keyword evidence="2 6" id="KW-0349">Heme</keyword>
<dbReference type="GO" id="GO:0020037">
    <property type="term" value="F:heme binding"/>
    <property type="evidence" value="ECO:0007669"/>
    <property type="project" value="InterPro"/>
</dbReference>
<dbReference type="Pfam" id="PF13442">
    <property type="entry name" value="Cytochrome_CBB3"/>
    <property type="match status" value="1"/>
</dbReference>
<dbReference type="InterPro" id="IPR009056">
    <property type="entry name" value="Cyt_c-like_dom"/>
</dbReference>
<keyword evidence="5 6" id="KW-0408">Iron</keyword>
<evidence type="ECO:0000256" key="1">
    <source>
        <dbReference type="ARBA" id="ARBA00022448"/>
    </source>
</evidence>
<name>A0A7V7KWT2_9GAMM</name>
<feature type="domain" description="Cytochrome c" evidence="8">
    <location>
        <begin position="19"/>
        <end position="100"/>
    </location>
</feature>
<dbReference type="Proteomes" id="UP000463138">
    <property type="component" value="Unassembled WGS sequence"/>
</dbReference>